<keyword evidence="2" id="KW-1185">Reference proteome</keyword>
<gene>
    <name evidence="1" type="ORF">RchiOBHm_Chr7g0221371</name>
</gene>
<dbReference type="Gramene" id="PRQ19808">
    <property type="protein sequence ID" value="PRQ19808"/>
    <property type="gene ID" value="RchiOBHm_Chr7g0221371"/>
</dbReference>
<dbReference type="AlphaFoldDB" id="A0A2P6PD07"/>
<sequence length="111" mass="12604">MQDLVKREELLQFAQSAITGLKISADLGRIDDEASRLKKKLDGRTPLLTSPSTEGHDKVSEETKLETVQVRCVVINCASLPPWFCMMNLSAKTLKLKKELHRFLMLFLLFV</sequence>
<protein>
    <submittedName>
        <fullName evidence="1">Uncharacterized protein</fullName>
    </submittedName>
</protein>
<reference evidence="1 2" key="1">
    <citation type="journal article" date="2018" name="Nat. Genet.">
        <title>The Rosa genome provides new insights in the design of modern roses.</title>
        <authorList>
            <person name="Bendahmane M."/>
        </authorList>
    </citation>
    <scope>NUCLEOTIDE SEQUENCE [LARGE SCALE GENOMIC DNA]</scope>
    <source>
        <strain evidence="2">cv. Old Blush</strain>
    </source>
</reference>
<dbReference type="Proteomes" id="UP000238479">
    <property type="component" value="Chromosome 7"/>
</dbReference>
<dbReference type="EMBL" id="PDCK01000045">
    <property type="protein sequence ID" value="PRQ19808.1"/>
    <property type="molecule type" value="Genomic_DNA"/>
</dbReference>
<comment type="caution">
    <text evidence="1">The sequence shown here is derived from an EMBL/GenBank/DDBJ whole genome shotgun (WGS) entry which is preliminary data.</text>
</comment>
<evidence type="ECO:0000313" key="1">
    <source>
        <dbReference type="EMBL" id="PRQ19808.1"/>
    </source>
</evidence>
<name>A0A2P6PD07_ROSCH</name>
<evidence type="ECO:0000313" key="2">
    <source>
        <dbReference type="Proteomes" id="UP000238479"/>
    </source>
</evidence>
<dbReference type="PANTHER" id="PTHR34121">
    <property type="entry name" value="MYOSIN-11"/>
    <property type="match status" value="1"/>
</dbReference>
<organism evidence="1 2">
    <name type="scientific">Rosa chinensis</name>
    <name type="common">China rose</name>
    <dbReference type="NCBI Taxonomy" id="74649"/>
    <lineage>
        <taxon>Eukaryota</taxon>
        <taxon>Viridiplantae</taxon>
        <taxon>Streptophyta</taxon>
        <taxon>Embryophyta</taxon>
        <taxon>Tracheophyta</taxon>
        <taxon>Spermatophyta</taxon>
        <taxon>Magnoliopsida</taxon>
        <taxon>eudicotyledons</taxon>
        <taxon>Gunneridae</taxon>
        <taxon>Pentapetalae</taxon>
        <taxon>rosids</taxon>
        <taxon>fabids</taxon>
        <taxon>Rosales</taxon>
        <taxon>Rosaceae</taxon>
        <taxon>Rosoideae</taxon>
        <taxon>Rosoideae incertae sedis</taxon>
        <taxon>Rosa</taxon>
    </lineage>
</organism>
<dbReference type="STRING" id="74649.A0A2P6PD07"/>
<dbReference type="PANTHER" id="PTHR34121:SF1">
    <property type="entry name" value="FILAMIN-A-INTERACTING PROTEIN 1"/>
    <property type="match status" value="1"/>
</dbReference>
<accession>A0A2P6PD07</accession>
<proteinExistence type="predicted"/>